<organism evidence="2 3">
    <name type="scientific">Oleoguttula mirabilis</name>
    <dbReference type="NCBI Taxonomy" id="1507867"/>
    <lineage>
        <taxon>Eukaryota</taxon>
        <taxon>Fungi</taxon>
        <taxon>Dikarya</taxon>
        <taxon>Ascomycota</taxon>
        <taxon>Pezizomycotina</taxon>
        <taxon>Dothideomycetes</taxon>
        <taxon>Dothideomycetidae</taxon>
        <taxon>Mycosphaerellales</taxon>
        <taxon>Teratosphaeriaceae</taxon>
        <taxon>Oleoguttula</taxon>
    </lineage>
</organism>
<evidence type="ECO:0000256" key="1">
    <source>
        <dbReference type="SAM" id="MobiDB-lite"/>
    </source>
</evidence>
<comment type="caution">
    <text evidence="2">The sequence shown here is derived from an EMBL/GenBank/DDBJ whole genome shotgun (WGS) entry which is preliminary data.</text>
</comment>
<dbReference type="AlphaFoldDB" id="A0AAV9JT21"/>
<reference evidence="2 3" key="1">
    <citation type="submission" date="2021-11" db="EMBL/GenBank/DDBJ databases">
        <title>Black yeast isolated from Biological Soil Crust.</title>
        <authorList>
            <person name="Kurbessoian T."/>
        </authorList>
    </citation>
    <scope>NUCLEOTIDE SEQUENCE [LARGE SCALE GENOMIC DNA]</scope>
    <source>
        <strain evidence="2 3">CCFEE 5522</strain>
    </source>
</reference>
<name>A0AAV9JT21_9PEZI</name>
<protein>
    <submittedName>
        <fullName evidence="2">Uncharacterized protein</fullName>
    </submittedName>
</protein>
<gene>
    <name evidence="2" type="ORF">LTR36_009580</name>
</gene>
<accession>A0AAV9JT21</accession>
<proteinExistence type="predicted"/>
<dbReference type="Proteomes" id="UP001324427">
    <property type="component" value="Unassembled WGS sequence"/>
</dbReference>
<dbReference type="EMBL" id="JAVFHQ010000007">
    <property type="protein sequence ID" value="KAK4548669.1"/>
    <property type="molecule type" value="Genomic_DNA"/>
</dbReference>
<sequence length="62" mass="7063">MEDHKDQGWDAPPPHLDQDQPYKYRPILDPAGSGYQPQEMEGERPKYELGAEPQVQELATSP</sequence>
<evidence type="ECO:0000313" key="2">
    <source>
        <dbReference type="EMBL" id="KAK4548669.1"/>
    </source>
</evidence>
<evidence type="ECO:0000313" key="3">
    <source>
        <dbReference type="Proteomes" id="UP001324427"/>
    </source>
</evidence>
<feature type="region of interest" description="Disordered" evidence="1">
    <location>
        <begin position="1"/>
        <end position="62"/>
    </location>
</feature>
<keyword evidence="3" id="KW-1185">Reference proteome</keyword>